<evidence type="ECO:0000313" key="5">
    <source>
        <dbReference type="EMBL" id="AKB84235.1"/>
    </source>
</evidence>
<dbReference type="PANTHER" id="PTHR23305:SF1">
    <property type="entry name" value="OBG-TYPE G DOMAIN-CONTAINING PROTEIN"/>
    <property type="match status" value="1"/>
</dbReference>
<proteinExistence type="inferred from homology"/>
<dbReference type="Pfam" id="PF01926">
    <property type="entry name" value="MMR_HSR1"/>
    <property type="match status" value="1"/>
</dbReference>
<dbReference type="InterPro" id="IPR004095">
    <property type="entry name" value="TGS"/>
</dbReference>
<dbReference type="CDD" id="cd01899">
    <property type="entry name" value="Ygr210"/>
    <property type="match status" value="1"/>
</dbReference>
<dbReference type="InterPro" id="IPR027417">
    <property type="entry name" value="P-loop_NTPase"/>
</dbReference>
<dbReference type="Proteomes" id="UP000033048">
    <property type="component" value="Chromosome"/>
</dbReference>
<organism evidence="5 6">
    <name type="scientific">Methanococcoides methylutens MM1</name>
    <dbReference type="NCBI Taxonomy" id="1434104"/>
    <lineage>
        <taxon>Archaea</taxon>
        <taxon>Methanobacteriati</taxon>
        <taxon>Methanobacteriota</taxon>
        <taxon>Stenosarchaea group</taxon>
        <taxon>Methanomicrobia</taxon>
        <taxon>Methanosarcinales</taxon>
        <taxon>Methanosarcinaceae</taxon>
        <taxon>Methanococcoides</taxon>
    </lineage>
</organism>
<dbReference type="Pfam" id="PF02824">
    <property type="entry name" value="TGS"/>
    <property type="match status" value="1"/>
</dbReference>
<dbReference type="Gene3D" id="3.40.50.300">
    <property type="entry name" value="P-loop containing nucleotide triphosphate hydrolases"/>
    <property type="match status" value="1"/>
</dbReference>
<dbReference type="SUPFAM" id="SSF52540">
    <property type="entry name" value="P-loop containing nucleoside triphosphate hydrolases"/>
    <property type="match status" value="1"/>
</dbReference>
<dbReference type="GO" id="GO:0016887">
    <property type="term" value="F:ATP hydrolysis activity"/>
    <property type="evidence" value="ECO:0007669"/>
    <property type="project" value="TreeGrafter"/>
</dbReference>
<dbReference type="FunFam" id="1.10.8.470:FF:000001">
    <property type="entry name" value="GTP-binding protein homolog"/>
    <property type="match status" value="1"/>
</dbReference>
<dbReference type="CDD" id="cd01669">
    <property type="entry name" value="TGS_MJ1332_like"/>
    <property type="match status" value="1"/>
</dbReference>
<evidence type="ECO:0000256" key="1">
    <source>
        <dbReference type="ARBA" id="ARBA00007476"/>
    </source>
</evidence>
<dbReference type="GO" id="GO:0005525">
    <property type="term" value="F:GTP binding"/>
    <property type="evidence" value="ECO:0007669"/>
    <property type="project" value="UniProtKB-KW"/>
</dbReference>
<dbReference type="AlphaFoldDB" id="A0A0E3WYY7"/>
<accession>A0A0E3WYY7</accession>
<dbReference type="PATRIC" id="fig|1434104.5.peg.191"/>
<sequence length="395" mass="43200">MSMTIGLAGKPNAGKSTFFKAATLADVEIANYPFTTINANRGVTYVRAECPCMQKDKRCGNCQDGIRFVPIEMIDVAGLVPDAHTGRGLGNAFLDELRQAQAIIHVIDASGGTDIEGNPVDIGDHDPMEDVDFLNREIAMWMTGILKRNWDKLSRKIKAEGLKMSEVISEQLMGAGVNESQAHEALLSCPMPEECTQWSDEDMARLCEAIRAISKPTMIAANKIDVAPEENVSNLENLDLIVVPTSAAAELALRSAAKSEIIKYLPGDDDFDIISEDVNDAQRKGLESLKGLMQQLGTGGGGIQECINRAVFDLLDLIVVYPVEDEGKWSDKNDRMLPDAFLMKKGSTAHDLAYRVHTDIGDRFLYAVDGKTKMRLGEKHELNDGDVIKIVSTAK</sequence>
<dbReference type="InterPro" id="IPR031167">
    <property type="entry name" value="G_OBG"/>
</dbReference>
<comment type="similarity">
    <text evidence="1">Belongs to the RelA/SpoT family.</text>
</comment>
<dbReference type="InterPro" id="IPR013646">
    <property type="entry name" value="YGR210-like_G4"/>
</dbReference>
<evidence type="ECO:0000256" key="2">
    <source>
        <dbReference type="ARBA" id="ARBA00022741"/>
    </source>
</evidence>
<dbReference type="STRING" id="1434104.MCMEM_0182"/>
<dbReference type="InterPro" id="IPR012675">
    <property type="entry name" value="Beta-grasp_dom_sf"/>
</dbReference>
<dbReference type="InterPro" id="IPR012676">
    <property type="entry name" value="TGS-like"/>
</dbReference>
<evidence type="ECO:0000256" key="3">
    <source>
        <dbReference type="ARBA" id="ARBA00023134"/>
    </source>
</evidence>
<keyword evidence="6" id="KW-1185">Reference proteome</keyword>
<dbReference type="NCBIfam" id="NF007171">
    <property type="entry name" value="PRK09602.1"/>
    <property type="match status" value="1"/>
</dbReference>
<dbReference type="Gene3D" id="3.10.20.30">
    <property type="match status" value="1"/>
</dbReference>
<keyword evidence="2" id="KW-0547">Nucleotide-binding</keyword>
<dbReference type="RefSeq" id="WP_048204467.1">
    <property type="nucleotide sequence ID" value="NZ_CP009518.1"/>
</dbReference>
<dbReference type="PANTHER" id="PTHR23305">
    <property type="entry name" value="OBG GTPASE FAMILY"/>
    <property type="match status" value="1"/>
</dbReference>
<dbReference type="OrthoDB" id="5875at2157"/>
<dbReference type="SUPFAM" id="SSF81271">
    <property type="entry name" value="TGS-like"/>
    <property type="match status" value="1"/>
</dbReference>
<dbReference type="FunFam" id="3.10.20.30:FF:000002">
    <property type="entry name" value="GTP pyrophosphokinase (RelA/SpoT)"/>
    <property type="match status" value="1"/>
</dbReference>
<dbReference type="HOGENOM" id="CLU_037276_1_0_2"/>
<dbReference type="Gene3D" id="1.10.8.470">
    <property type="match status" value="1"/>
</dbReference>
<dbReference type="InterPro" id="IPR006073">
    <property type="entry name" value="GTP-bd"/>
</dbReference>
<dbReference type="GeneID" id="24892655"/>
<keyword evidence="3" id="KW-0342">GTP-binding</keyword>
<evidence type="ECO:0000313" key="6">
    <source>
        <dbReference type="Proteomes" id="UP000033048"/>
    </source>
</evidence>
<evidence type="ECO:0000259" key="4">
    <source>
        <dbReference type="PROSITE" id="PS51710"/>
    </source>
</evidence>
<name>A0A0E3WYY7_METMT</name>
<dbReference type="PROSITE" id="PS51710">
    <property type="entry name" value="G_OBG"/>
    <property type="match status" value="1"/>
</dbReference>
<dbReference type="EMBL" id="CP009518">
    <property type="protein sequence ID" value="AKB84235.1"/>
    <property type="molecule type" value="Genomic_DNA"/>
</dbReference>
<feature type="domain" description="OBG-type G" evidence="4">
    <location>
        <begin position="3"/>
        <end position="265"/>
    </location>
</feature>
<reference evidence="5 6" key="1">
    <citation type="submission" date="2014-07" db="EMBL/GenBank/DDBJ databases">
        <title>Methanogenic archaea and the global carbon cycle.</title>
        <authorList>
            <person name="Henriksen J.R."/>
            <person name="Luke J."/>
            <person name="Reinhart S."/>
            <person name="Benedict M.N."/>
            <person name="Youngblut N.D."/>
            <person name="Metcalf M.E."/>
            <person name="Whitaker R.J."/>
            <person name="Metcalf W.W."/>
        </authorList>
    </citation>
    <scope>NUCLEOTIDE SEQUENCE [LARGE SCALE GENOMIC DNA]</scope>
    <source>
        <strain evidence="5 6">MM1</strain>
    </source>
</reference>
<dbReference type="GO" id="GO:0005737">
    <property type="term" value="C:cytoplasm"/>
    <property type="evidence" value="ECO:0007669"/>
    <property type="project" value="TreeGrafter"/>
</dbReference>
<dbReference type="PRINTS" id="PR00326">
    <property type="entry name" value="GTP1OBG"/>
</dbReference>
<dbReference type="Pfam" id="PF08438">
    <property type="entry name" value="YGR210-like_G4"/>
    <property type="match status" value="1"/>
</dbReference>
<protein>
    <submittedName>
        <fullName evidence="5">GTP-binding and nucleic acid-binding protein YchF</fullName>
    </submittedName>
</protein>
<dbReference type="KEGG" id="mmet:MCMEM_0182"/>
<gene>
    <name evidence="5" type="ORF">MCMEM_0182</name>
</gene>